<organism evidence="5 6">
    <name type="scientific">Trebonia kvetii</name>
    <dbReference type="NCBI Taxonomy" id="2480626"/>
    <lineage>
        <taxon>Bacteria</taxon>
        <taxon>Bacillati</taxon>
        <taxon>Actinomycetota</taxon>
        <taxon>Actinomycetes</taxon>
        <taxon>Streptosporangiales</taxon>
        <taxon>Treboniaceae</taxon>
        <taxon>Trebonia</taxon>
    </lineage>
</organism>
<protein>
    <recommendedName>
        <fullName evidence="3">Carboxylic ester hydrolase</fullName>
        <ecNumber evidence="3">3.1.1.-</ecNumber>
    </recommendedName>
</protein>
<gene>
    <name evidence="5" type="ORF">EAS64_00955</name>
</gene>
<sequence>MGPAEPEVSTTSGRVRGRVEHGNAVFRGIPFAKPPLGEGRFLAPEPTERWDGVRDAAAFGPQAPQAAFPGTPEPPPDETGEWLTVNVWTPDTEARTLPVMVWIHGGAYLFGSGASYEGAPFAAGGAVFVSCNYRLGVEGFAHIEGAPANRGLLDAVAALRWVRDNIEQFGGDPANVTVFGESAGAGVIAALLAMPAAAGLFRRAIAQSVPGTFFTPELAAAVTESIAAVAGLPPTHEALTKADPMRLVAAQASVTARMQEYTEWGALRITDTPFSPVVDGEVLPRTPWRALVSGAARDVELLTGHNRDEYRLFIAASGRLGKITESELNTVLDYFAPAPDGPAGYRKAYPDLDAGGLFEVVFSDWLFRMPTLHLAQAHAAAGGTTRLYELTAQAPGGPYGACHALDIPLLFGARSEGIGPMLTGAEPPAQFIALGALMRGEWLAFAASGDPGWPLYGTEHRATRVYDLQPDVASYPEETSMRLWERHMFDALELP</sequence>
<dbReference type="InterPro" id="IPR050309">
    <property type="entry name" value="Type-B_Carboxylest/Lipase"/>
</dbReference>
<dbReference type="PROSITE" id="PS00122">
    <property type="entry name" value="CARBOXYLESTERASE_B_1"/>
    <property type="match status" value="1"/>
</dbReference>
<reference evidence="5 6" key="1">
    <citation type="submission" date="2018-11" db="EMBL/GenBank/DDBJ databases">
        <title>Trebonia kvetii gen.nov., sp.nov., a novel acidophilic actinobacterium, and proposal of the new actinobacterial family Treboniaceae fam. nov.</title>
        <authorList>
            <person name="Rapoport D."/>
            <person name="Sagova-Mareckova M."/>
            <person name="Sedlacek I."/>
            <person name="Provaznik J."/>
            <person name="Kralova S."/>
            <person name="Pavlinic D."/>
            <person name="Benes V."/>
            <person name="Kopecky J."/>
        </authorList>
    </citation>
    <scope>NUCLEOTIDE SEQUENCE [LARGE SCALE GENOMIC DNA]</scope>
    <source>
        <strain evidence="5 6">15Tr583</strain>
    </source>
</reference>
<dbReference type="AlphaFoldDB" id="A0A6P2C934"/>
<dbReference type="Gene3D" id="3.40.50.1820">
    <property type="entry name" value="alpha/beta hydrolase"/>
    <property type="match status" value="1"/>
</dbReference>
<dbReference type="Pfam" id="PF00135">
    <property type="entry name" value="COesterase"/>
    <property type="match status" value="1"/>
</dbReference>
<proteinExistence type="inferred from homology"/>
<dbReference type="RefSeq" id="WP_145850817.1">
    <property type="nucleotide sequence ID" value="NZ_RPFW01000001.1"/>
</dbReference>
<dbReference type="InterPro" id="IPR029058">
    <property type="entry name" value="AB_hydrolase_fold"/>
</dbReference>
<evidence type="ECO:0000256" key="3">
    <source>
        <dbReference type="RuleBase" id="RU361235"/>
    </source>
</evidence>
<dbReference type="InterPro" id="IPR019826">
    <property type="entry name" value="Carboxylesterase_B_AS"/>
</dbReference>
<comment type="similarity">
    <text evidence="1 3">Belongs to the type-B carboxylesterase/lipase family.</text>
</comment>
<comment type="caution">
    <text evidence="5">The sequence shown here is derived from an EMBL/GenBank/DDBJ whole genome shotgun (WGS) entry which is preliminary data.</text>
</comment>
<dbReference type="EC" id="3.1.1.-" evidence="3"/>
<keyword evidence="2 3" id="KW-0378">Hydrolase</keyword>
<evidence type="ECO:0000256" key="1">
    <source>
        <dbReference type="ARBA" id="ARBA00005964"/>
    </source>
</evidence>
<dbReference type="InterPro" id="IPR002018">
    <property type="entry name" value="CarbesteraseB"/>
</dbReference>
<feature type="domain" description="Carboxylesterase type B" evidence="4">
    <location>
        <begin position="5"/>
        <end position="319"/>
    </location>
</feature>
<evidence type="ECO:0000259" key="4">
    <source>
        <dbReference type="Pfam" id="PF00135"/>
    </source>
</evidence>
<evidence type="ECO:0000256" key="2">
    <source>
        <dbReference type="ARBA" id="ARBA00022801"/>
    </source>
</evidence>
<dbReference type="Proteomes" id="UP000460272">
    <property type="component" value="Unassembled WGS sequence"/>
</dbReference>
<dbReference type="OrthoDB" id="3199405at2"/>
<evidence type="ECO:0000313" key="5">
    <source>
        <dbReference type="EMBL" id="TVZ06063.1"/>
    </source>
</evidence>
<dbReference type="GO" id="GO:0016787">
    <property type="term" value="F:hydrolase activity"/>
    <property type="evidence" value="ECO:0007669"/>
    <property type="project" value="UniProtKB-KW"/>
</dbReference>
<dbReference type="SUPFAM" id="SSF53474">
    <property type="entry name" value="alpha/beta-Hydrolases"/>
    <property type="match status" value="1"/>
</dbReference>
<dbReference type="EMBL" id="RPFW01000001">
    <property type="protein sequence ID" value="TVZ06063.1"/>
    <property type="molecule type" value="Genomic_DNA"/>
</dbReference>
<evidence type="ECO:0000313" key="6">
    <source>
        <dbReference type="Proteomes" id="UP000460272"/>
    </source>
</evidence>
<name>A0A6P2C934_9ACTN</name>
<keyword evidence="6" id="KW-1185">Reference proteome</keyword>
<accession>A0A6P2C934</accession>
<dbReference type="PANTHER" id="PTHR11559">
    <property type="entry name" value="CARBOXYLESTERASE"/>
    <property type="match status" value="1"/>
</dbReference>